<keyword evidence="3" id="KW-1185">Reference proteome</keyword>
<organism evidence="2 3">
    <name type="scientific">Fusarium equiseti</name>
    <name type="common">Fusarium scirpi</name>
    <dbReference type="NCBI Taxonomy" id="61235"/>
    <lineage>
        <taxon>Eukaryota</taxon>
        <taxon>Fungi</taxon>
        <taxon>Dikarya</taxon>
        <taxon>Ascomycota</taxon>
        <taxon>Pezizomycotina</taxon>
        <taxon>Sordariomycetes</taxon>
        <taxon>Hypocreomycetidae</taxon>
        <taxon>Hypocreales</taxon>
        <taxon>Nectriaceae</taxon>
        <taxon>Fusarium</taxon>
        <taxon>Fusarium incarnatum-equiseti species complex</taxon>
    </lineage>
</organism>
<name>A0ABQ8RHA6_FUSEQ</name>
<proteinExistence type="predicted"/>
<evidence type="ECO:0000313" key="3">
    <source>
        <dbReference type="Proteomes" id="UP001152024"/>
    </source>
</evidence>
<accession>A0ABQ8RHA6</accession>
<comment type="caution">
    <text evidence="2">The sequence shown here is derived from an EMBL/GenBank/DDBJ whole genome shotgun (WGS) entry which is preliminary data.</text>
</comment>
<feature type="compositionally biased region" description="Polar residues" evidence="1">
    <location>
        <begin position="141"/>
        <end position="156"/>
    </location>
</feature>
<dbReference type="Proteomes" id="UP001152024">
    <property type="component" value="Unassembled WGS sequence"/>
</dbReference>
<evidence type="ECO:0000313" key="2">
    <source>
        <dbReference type="EMBL" id="KAJ4135198.1"/>
    </source>
</evidence>
<gene>
    <name evidence="2" type="ORF">NW768_004819</name>
</gene>
<feature type="region of interest" description="Disordered" evidence="1">
    <location>
        <begin position="133"/>
        <end position="156"/>
    </location>
</feature>
<dbReference type="EMBL" id="JAOQBH010000006">
    <property type="protein sequence ID" value="KAJ4135198.1"/>
    <property type="molecule type" value="Genomic_DNA"/>
</dbReference>
<sequence>MSKRNHDEFLDRNTSEMGEEMVMDALIQQTIQRIANETGLLARQKRTAFLYKKRALLKEEYNLVMEEMIAARTKHELLMGQYMSDKESSLSCGSELLDKATSWYESTDEFVRKASQLYAKSKELQSVLKEIESLKEEDTKSQTSGAAQEPSTTSRE</sequence>
<evidence type="ECO:0000256" key="1">
    <source>
        <dbReference type="SAM" id="MobiDB-lite"/>
    </source>
</evidence>
<reference evidence="2" key="1">
    <citation type="submission" date="2022-09" db="EMBL/GenBank/DDBJ databases">
        <title>Fusarium specimens isolated from Avocado Roots.</title>
        <authorList>
            <person name="Stajich J."/>
            <person name="Roper C."/>
            <person name="Heimlech-Rivalta G."/>
        </authorList>
    </citation>
    <scope>NUCLEOTIDE SEQUENCE</scope>
    <source>
        <strain evidence="2">CF00095</strain>
    </source>
</reference>
<protein>
    <submittedName>
        <fullName evidence="2">Uncharacterized protein</fullName>
    </submittedName>
</protein>